<dbReference type="AlphaFoldDB" id="A0A061QQS2"/>
<dbReference type="PANTHER" id="PTHR33390:SF1">
    <property type="entry name" value="STRESS UP-REGULATED NOD 19 PROTEIN"/>
    <property type="match status" value="1"/>
</dbReference>
<dbReference type="Pfam" id="PF07712">
    <property type="entry name" value="SURNod19"/>
    <property type="match status" value="1"/>
</dbReference>
<dbReference type="InterPro" id="IPR011692">
    <property type="entry name" value="Stress_up-reg_Nod19"/>
</dbReference>
<sequence length="502" mass="56039">METFQYILIQLFFCTFSLLCVLARAQHIELYASGPKKAEWPAAYHIKNAVNDQSSWRSYIGEHFEIYSRPIRLKYAEVYYKFQEAIPLPDDVVRRFAGKQMAITGYEVDTVRFDADGNEESVPSYDAYNHHYVLFMKGSNWTDACVGFFCPPQDSITVSSLPHADAADTAKLAKATARLGDSPLDIQMFSEGNGNEYRGSFHGGPVGFAQVINSPSRLQPFIHLINTRGGGGRGGVGSRLLPRESNAAPGARYSGLIECPCTTRRRFDLENNTIDGNPPEIAFNCRNEIAAQRNPSCSLATYRGGLRCCSHRMTLLDEDQPDAPGEDEFFFKMRFWFEEAGAGTRNLFRLLWMTEDRNNEYDIPACKPTSPECVHTLVSHFTVAEMCETWGCGNAPVPEEGFALVYAAAHFHVGGISMELINADTGEQLCFNEATYGSGDEPRNEEGYLTAIAPCLWSDTEEGLADPPRLFKQTRLTTIAKYSTKSARYGAMALWQMRGAYI</sequence>
<accession>A0A061QQS2</accession>
<dbReference type="PANTHER" id="PTHR33390">
    <property type="entry name" value="STRESS UP-REGULATED NOD 19 PROTEIN"/>
    <property type="match status" value="1"/>
</dbReference>
<organism evidence="2">
    <name type="scientific">Tetraselmis sp. GSL018</name>
    <dbReference type="NCBI Taxonomy" id="582737"/>
    <lineage>
        <taxon>Eukaryota</taxon>
        <taxon>Viridiplantae</taxon>
        <taxon>Chlorophyta</taxon>
        <taxon>core chlorophytes</taxon>
        <taxon>Chlorodendrophyceae</taxon>
        <taxon>Chlorodendrales</taxon>
        <taxon>Chlorodendraceae</taxon>
        <taxon>Tetraselmis</taxon>
    </lineage>
</organism>
<evidence type="ECO:0000256" key="1">
    <source>
        <dbReference type="SAM" id="SignalP"/>
    </source>
</evidence>
<name>A0A061QQS2_9CHLO</name>
<proteinExistence type="predicted"/>
<keyword evidence="1" id="KW-0732">Signal</keyword>
<evidence type="ECO:0000313" key="2">
    <source>
        <dbReference type="EMBL" id="JAC60691.1"/>
    </source>
</evidence>
<gene>
    <name evidence="2" type="ORF">TSPGSL018_28284</name>
</gene>
<protein>
    <submittedName>
        <fullName evidence="2">Uncharacterized protein</fullName>
    </submittedName>
</protein>
<feature type="chain" id="PRO_5001605212" evidence="1">
    <location>
        <begin position="26"/>
        <end position="502"/>
    </location>
</feature>
<reference evidence="2" key="1">
    <citation type="submission" date="2014-05" db="EMBL/GenBank/DDBJ databases">
        <title>The transcriptome of the halophilic microalga Tetraselmis sp. GSL018 isolated from the Great Salt Lake, Utah.</title>
        <authorList>
            <person name="Jinkerson R.E."/>
            <person name="D'Adamo S."/>
            <person name="Posewitz M.C."/>
        </authorList>
    </citation>
    <scope>NUCLEOTIDE SEQUENCE</scope>
    <source>
        <strain evidence="2">GSL018</strain>
    </source>
</reference>
<feature type="signal peptide" evidence="1">
    <location>
        <begin position="1"/>
        <end position="25"/>
    </location>
</feature>
<dbReference type="EMBL" id="GBEZ01026529">
    <property type="protein sequence ID" value="JAC60691.1"/>
    <property type="molecule type" value="Transcribed_RNA"/>
</dbReference>